<evidence type="ECO:0000259" key="12">
    <source>
        <dbReference type="Pfam" id="PF02581"/>
    </source>
</evidence>
<dbReference type="EMBL" id="JACJHX010000003">
    <property type="protein sequence ID" value="MBA9026042.1"/>
    <property type="molecule type" value="Genomic_DNA"/>
</dbReference>
<feature type="binding site" evidence="9">
    <location>
        <position position="71"/>
    </location>
    <ligand>
        <name>4-amino-2-methyl-5-(diphosphooxymethyl)pyrimidine</name>
        <dbReference type="ChEBI" id="CHEBI:57841"/>
    </ligand>
</feature>
<feature type="binding site" evidence="9">
    <location>
        <begin position="136"/>
        <end position="138"/>
    </location>
    <ligand>
        <name>2-[(2R,5Z)-2-carboxy-4-methylthiazol-5(2H)-ylidene]ethyl phosphate</name>
        <dbReference type="ChEBI" id="CHEBI:62899"/>
    </ligand>
</feature>
<evidence type="ECO:0000313" key="13">
    <source>
        <dbReference type="EMBL" id="MBA9026042.1"/>
    </source>
</evidence>
<evidence type="ECO:0000256" key="6">
    <source>
        <dbReference type="ARBA" id="ARBA00047334"/>
    </source>
</evidence>
<feature type="binding site" evidence="9">
    <location>
        <position position="139"/>
    </location>
    <ligand>
        <name>4-amino-2-methyl-5-(diphosphooxymethyl)pyrimidine</name>
        <dbReference type="ChEBI" id="CHEBI:57841"/>
    </ligand>
</feature>
<keyword evidence="14" id="KW-1185">Reference proteome</keyword>
<dbReference type="InterPro" id="IPR034291">
    <property type="entry name" value="TMP_synthase"/>
</dbReference>
<evidence type="ECO:0000256" key="7">
    <source>
        <dbReference type="ARBA" id="ARBA00047851"/>
    </source>
</evidence>
<evidence type="ECO:0000256" key="4">
    <source>
        <dbReference type="ARBA" id="ARBA00022842"/>
    </source>
</evidence>
<keyword evidence="5 9" id="KW-0784">Thiamine biosynthesis</keyword>
<evidence type="ECO:0000313" key="14">
    <source>
        <dbReference type="Proteomes" id="UP000626697"/>
    </source>
</evidence>
<comment type="caution">
    <text evidence="13">The sequence shown here is derived from an EMBL/GenBank/DDBJ whole genome shotgun (WGS) entry which is preliminary data.</text>
</comment>
<accession>A0ABR6CLZ6</accession>
<evidence type="ECO:0000256" key="9">
    <source>
        <dbReference type="HAMAP-Rule" id="MF_00097"/>
    </source>
</evidence>
<evidence type="ECO:0000256" key="2">
    <source>
        <dbReference type="ARBA" id="ARBA00022679"/>
    </source>
</evidence>
<evidence type="ECO:0000256" key="8">
    <source>
        <dbReference type="ARBA" id="ARBA00047883"/>
    </source>
</evidence>
<dbReference type="GO" id="GO:0004789">
    <property type="term" value="F:thiamine-phosphate diphosphorylase activity"/>
    <property type="evidence" value="ECO:0007669"/>
    <property type="project" value="UniProtKB-EC"/>
</dbReference>
<dbReference type="PANTHER" id="PTHR20857">
    <property type="entry name" value="THIAMINE-PHOSPHATE PYROPHOSPHORYLASE"/>
    <property type="match status" value="1"/>
</dbReference>
<dbReference type="RefSeq" id="WP_028392479.1">
    <property type="nucleotide sequence ID" value="NZ_JACJHX010000003.1"/>
</dbReference>
<sequence>MSTLRDNLSLYLVTEESIPLEKLEQIIEEAILGGVTAVQLREKNSDGKIFYEKALKIKQLLANYSIPLFINDRVDLALAVGADGIHIGQGDIPLSVVKQLVPMSMKIGVSVKNVQQALKAEADGADYIGVGSVFPTSTKKDASMLQHGVLNMICQAVTIPAVAIGGITSANLPQILNSGISGAAIVSAIMKADDPRKAAEMLKKQMTTAIVQ</sequence>
<dbReference type="Pfam" id="PF02581">
    <property type="entry name" value="TMP-TENI"/>
    <property type="match status" value="1"/>
</dbReference>
<proteinExistence type="inferred from homology"/>
<keyword evidence="4 9" id="KW-0460">Magnesium</keyword>
<dbReference type="EC" id="2.5.1.3" evidence="9"/>
<dbReference type="Gene3D" id="3.20.20.70">
    <property type="entry name" value="Aldolase class I"/>
    <property type="match status" value="1"/>
</dbReference>
<dbReference type="InterPro" id="IPR013785">
    <property type="entry name" value="Aldolase_TIM"/>
</dbReference>
<keyword evidence="2 9" id="KW-0808">Transferase</keyword>
<dbReference type="InterPro" id="IPR022998">
    <property type="entry name" value="ThiamineP_synth_TenI"/>
</dbReference>
<feature type="binding site" evidence="9">
    <location>
        <begin position="39"/>
        <end position="43"/>
    </location>
    <ligand>
        <name>4-amino-2-methyl-5-(diphosphooxymethyl)pyrimidine</name>
        <dbReference type="ChEBI" id="CHEBI:57841"/>
    </ligand>
</feature>
<reference evidence="13 14" key="1">
    <citation type="submission" date="2020-08" db="EMBL/GenBank/DDBJ databases">
        <title>Genomic Encyclopedia of Type Strains, Phase IV (KMG-IV): sequencing the most valuable type-strain genomes for metagenomic binning, comparative biology and taxonomic classification.</title>
        <authorList>
            <person name="Goeker M."/>
        </authorList>
    </citation>
    <scope>NUCLEOTIDE SEQUENCE [LARGE SCALE GENOMIC DNA]</scope>
    <source>
        <strain evidence="13 14">DSM 105481</strain>
    </source>
</reference>
<evidence type="ECO:0000256" key="3">
    <source>
        <dbReference type="ARBA" id="ARBA00022723"/>
    </source>
</evidence>
<dbReference type="Proteomes" id="UP000626697">
    <property type="component" value="Unassembled WGS sequence"/>
</dbReference>
<evidence type="ECO:0000256" key="11">
    <source>
        <dbReference type="RuleBase" id="RU004253"/>
    </source>
</evidence>
<dbReference type="HAMAP" id="MF_00097">
    <property type="entry name" value="TMP_synthase"/>
    <property type="match status" value="1"/>
</dbReference>
<protein>
    <recommendedName>
        <fullName evidence="9">Thiamine-phosphate synthase</fullName>
        <shortName evidence="9">TP synthase</shortName>
        <shortName evidence="9">TPS</shortName>
        <ecNumber evidence="9">2.5.1.3</ecNumber>
    </recommendedName>
    <alternativeName>
        <fullName evidence="9">Thiamine-phosphate pyrophosphorylase</fullName>
        <shortName evidence="9">TMP pyrophosphorylase</shortName>
        <shortName evidence="9">TMP-PPase</shortName>
    </alternativeName>
</protein>
<comment type="catalytic activity">
    <reaction evidence="8 9 10">
        <text>2-[(2R,5Z)-2-carboxy-4-methylthiazol-5(2H)-ylidene]ethyl phosphate + 4-amino-2-methyl-5-(diphosphooxymethyl)pyrimidine + 2 H(+) = thiamine phosphate + CO2 + diphosphate</text>
        <dbReference type="Rhea" id="RHEA:47844"/>
        <dbReference type="ChEBI" id="CHEBI:15378"/>
        <dbReference type="ChEBI" id="CHEBI:16526"/>
        <dbReference type="ChEBI" id="CHEBI:33019"/>
        <dbReference type="ChEBI" id="CHEBI:37575"/>
        <dbReference type="ChEBI" id="CHEBI:57841"/>
        <dbReference type="ChEBI" id="CHEBI:62899"/>
        <dbReference type="EC" id="2.5.1.3"/>
    </reaction>
</comment>
<evidence type="ECO:0000256" key="5">
    <source>
        <dbReference type="ARBA" id="ARBA00022977"/>
    </source>
</evidence>
<feature type="binding site" evidence="9">
    <location>
        <position position="72"/>
    </location>
    <ligand>
        <name>Mg(2+)</name>
        <dbReference type="ChEBI" id="CHEBI:18420"/>
    </ligand>
</feature>
<comment type="function">
    <text evidence="9">Condenses 4-methyl-5-(beta-hydroxyethyl)thiazole monophosphate (THZ-P) and 2-methyl-4-amino-5-hydroxymethyl pyrimidine pyrophosphate (HMP-PP) to form thiamine monophosphate (TMP).</text>
</comment>
<dbReference type="PANTHER" id="PTHR20857:SF23">
    <property type="entry name" value="THIAMINE BIOSYNTHETIC BIFUNCTIONAL ENZYME"/>
    <property type="match status" value="1"/>
</dbReference>
<feature type="binding site" evidence="9">
    <location>
        <position position="91"/>
    </location>
    <ligand>
        <name>Mg(2+)</name>
        <dbReference type="ChEBI" id="CHEBI:18420"/>
    </ligand>
</feature>
<feature type="binding site" evidence="9">
    <location>
        <position position="166"/>
    </location>
    <ligand>
        <name>2-[(2R,5Z)-2-carboxy-4-methylthiazol-5(2H)-ylidene]ethyl phosphate</name>
        <dbReference type="ChEBI" id="CHEBI:62899"/>
    </ligand>
</feature>
<organism evidence="13 14">
    <name type="scientific">Peribacillus huizhouensis</name>
    <dbReference type="NCBI Taxonomy" id="1501239"/>
    <lineage>
        <taxon>Bacteria</taxon>
        <taxon>Bacillati</taxon>
        <taxon>Bacillota</taxon>
        <taxon>Bacilli</taxon>
        <taxon>Bacillales</taxon>
        <taxon>Bacillaceae</taxon>
        <taxon>Peribacillus</taxon>
    </lineage>
</organism>
<evidence type="ECO:0000256" key="1">
    <source>
        <dbReference type="ARBA" id="ARBA00005165"/>
    </source>
</evidence>
<dbReference type="InterPro" id="IPR036206">
    <property type="entry name" value="ThiamineP_synth_sf"/>
</dbReference>
<name>A0ABR6CLZ6_9BACI</name>
<feature type="domain" description="Thiamine phosphate synthase/TenI" evidence="12">
    <location>
        <begin position="10"/>
        <end position="189"/>
    </location>
</feature>
<evidence type="ECO:0000256" key="10">
    <source>
        <dbReference type="RuleBase" id="RU003826"/>
    </source>
</evidence>
<comment type="pathway">
    <text evidence="1 9 11">Cofactor biosynthesis; thiamine diphosphate biosynthesis; thiamine phosphate from 4-amino-2-methyl-5-diphosphomethylpyrimidine and 4-methyl-5-(2-phosphoethyl)-thiazole: step 1/1.</text>
</comment>
<comment type="catalytic activity">
    <reaction evidence="6 9 10">
        <text>4-methyl-5-(2-phosphooxyethyl)-thiazole + 4-amino-2-methyl-5-(diphosphooxymethyl)pyrimidine + H(+) = thiamine phosphate + diphosphate</text>
        <dbReference type="Rhea" id="RHEA:22328"/>
        <dbReference type="ChEBI" id="CHEBI:15378"/>
        <dbReference type="ChEBI" id="CHEBI:33019"/>
        <dbReference type="ChEBI" id="CHEBI:37575"/>
        <dbReference type="ChEBI" id="CHEBI:57841"/>
        <dbReference type="ChEBI" id="CHEBI:58296"/>
        <dbReference type="EC" id="2.5.1.3"/>
    </reaction>
</comment>
<gene>
    <name evidence="9" type="primary">thiE</name>
    <name evidence="13" type="ORF">HNP81_001327</name>
</gene>
<keyword evidence="3 9" id="KW-0479">Metal-binding</keyword>
<comment type="similarity">
    <text evidence="9 10">Belongs to the thiamine-phosphate synthase family.</text>
</comment>
<comment type="catalytic activity">
    <reaction evidence="7 9 10">
        <text>2-(2-carboxy-4-methylthiazol-5-yl)ethyl phosphate + 4-amino-2-methyl-5-(diphosphooxymethyl)pyrimidine + 2 H(+) = thiamine phosphate + CO2 + diphosphate</text>
        <dbReference type="Rhea" id="RHEA:47848"/>
        <dbReference type="ChEBI" id="CHEBI:15378"/>
        <dbReference type="ChEBI" id="CHEBI:16526"/>
        <dbReference type="ChEBI" id="CHEBI:33019"/>
        <dbReference type="ChEBI" id="CHEBI:37575"/>
        <dbReference type="ChEBI" id="CHEBI:57841"/>
        <dbReference type="ChEBI" id="CHEBI:62890"/>
        <dbReference type="EC" id="2.5.1.3"/>
    </reaction>
</comment>
<dbReference type="NCBIfam" id="TIGR00693">
    <property type="entry name" value="thiE"/>
    <property type="match status" value="1"/>
</dbReference>
<comment type="cofactor">
    <cofactor evidence="9">
        <name>Mg(2+)</name>
        <dbReference type="ChEBI" id="CHEBI:18420"/>
    </cofactor>
    <text evidence="9">Binds 1 Mg(2+) ion per subunit.</text>
</comment>
<dbReference type="SUPFAM" id="SSF51391">
    <property type="entry name" value="Thiamin phosphate synthase"/>
    <property type="match status" value="1"/>
</dbReference>
<feature type="binding site" evidence="9">
    <location>
        <position position="110"/>
    </location>
    <ligand>
        <name>4-amino-2-methyl-5-(diphosphooxymethyl)pyrimidine</name>
        <dbReference type="ChEBI" id="CHEBI:57841"/>
    </ligand>
</feature>
<feature type="binding site" evidence="9">
    <location>
        <begin position="186"/>
        <end position="187"/>
    </location>
    <ligand>
        <name>2-[(2R,5Z)-2-carboxy-4-methylthiazol-5(2H)-ylidene]ethyl phosphate</name>
        <dbReference type="ChEBI" id="CHEBI:62899"/>
    </ligand>
</feature>
<dbReference type="CDD" id="cd00564">
    <property type="entry name" value="TMP_TenI"/>
    <property type="match status" value="1"/>
</dbReference>